<dbReference type="GeneTree" id="ENSGT00940000162623"/>
<feature type="disulfide bond" evidence="5">
    <location>
        <begin position="27"/>
        <end position="53"/>
    </location>
</feature>
<keyword evidence="3 6" id="KW-0732">Signal</keyword>
<reference evidence="8 9" key="1">
    <citation type="journal article" date="2010" name="Nature">
        <title>The sequence and de novo assembly of the giant panda genome.</title>
        <authorList>
            <person name="Li R."/>
            <person name="Fan W."/>
            <person name="Tian G."/>
            <person name="Zhu H."/>
            <person name="He L."/>
            <person name="Cai J."/>
            <person name="Huang Q."/>
            <person name="Cai Q."/>
            <person name="Li B."/>
            <person name="Bai Y."/>
            <person name="Zhang Z."/>
            <person name="Zhang Y."/>
            <person name="Wang W."/>
            <person name="Li J."/>
            <person name="Wei F."/>
            <person name="Li H."/>
            <person name="Jian M."/>
            <person name="Li J."/>
            <person name="Zhang Z."/>
            <person name="Nielsen R."/>
            <person name="Li D."/>
            <person name="Gu W."/>
            <person name="Yang Z."/>
            <person name="Xuan Z."/>
            <person name="Ryder O.A."/>
            <person name="Leung F.C."/>
            <person name="Zhou Y."/>
            <person name="Cao J."/>
            <person name="Sun X."/>
            <person name="Fu Y."/>
            <person name="Fang X."/>
            <person name="Guo X."/>
            <person name="Wang B."/>
            <person name="Hou R."/>
            <person name="Shen F."/>
            <person name="Mu B."/>
            <person name="Ni P."/>
            <person name="Lin R."/>
            <person name="Qian W."/>
            <person name="Wang G."/>
            <person name="Yu C."/>
            <person name="Nie W."/>
            <person name="Wang J."/>
            <person name="Wu Z."/>
            <person name="Liang H."/>
            <person name="Min J."/>
            <person name="Wu Q."/>
            <person name="Cheng S."/>
            <person name="Ruan J."/>
            <person name="Wang M."/>
            <person name="Shi Z."/>
            <person name="Wen M."/>
            <person name="Liu B."/>
            <person name="Ren X."/>
            <person name="Zheng H."/>
            <person name="Dong D."/>
            <person name="Cook K."/>
            <person name="Shan G."/>
            <person name="Zhang H."/>
            <person name="Kosiol C."/>
            <person name="Xie X."/>
            <person name="Lu Z."/>
            <person name="Zheng H."/>
            <person name="Li Y."/>
            <person name="Steiner C.C."/>
            <person name="Lam T.T."/>
            <person name="Lin S."/>
            <person name="Zhang Q."/>
            <person name="Li G."/>
            <person name="Tian J."/>
            <person name="Gong T."/>
            <person name="Liu H."/>
            <person name="Zhang D."/>
            <person name="Fang L."/>
            <person name="Ye C."/>
            <person name="Zhang J."/>
            <person name="Hu W."/>
            <person name="Xu A."/>
            <person name="Ren Y."/>
            <person name="Zhang G."/>
            <person name="Bruford M.W."/>
            <person name="Li Q."/>
            <person name="Ma L."/>
            <person name="Guo Y."/>
            <person name="An N."/>
            <person name="Hu Y."/>
            <person name="Zheng Y."/>
            <person name="Shi Y."/>
            <person name="Li Z."/>
            <person name="Liu Q."/>
            <person name="Chen Y."/>
            <person name="Zhao J."/>
            <person name="Qu N."/>
            <person name="Zhao S."/>
            <person name="Tian F."/>
            <person name="Wang X."/>
            <person name="Wang H."/>
            <person name="Xu L."/>
            <person name="Liu X."/>
            <person name="Vinar T."/>
            <person name="Wang Y."/>
            <person name="Lam T.W."/>
            <person name="Yiu S.M."/>
            <person name="Liu S."/>
            <person name="Zhang H."/>
            <person name="Li D."/>
            <person name="Huang Y."/>
            <person name="Wang X."/>
            <person name="Yang G."/>
            <person name="Jiang Z."/>
            <person name="Wang J."/>
            <person name="Qin N."/>
            <person name="Li L."/>
            <person name="Li J."/>
            <person name="Bolund L."/>
            <person name="Kristiansen K."/>
            <person name="Wong G.K."/>
            <person name="Olson M."/>
            <person name="Zhang X."/>
            <person name="Li S."/>
            <person name="Yang H."/>
            <person name="Wang J."/>
            <person name="Wang J."/>
        </authorList>
    </citation>
    <scope>NUCLEOTIDE SEQUENCE [LARGE SCALE GENOMIC DNA]</scope>
</reference>
<sequence length="80" mass="8428">PQEALLALWASADDLLLLLPPALPETCVVAPHHRANCGAPGITPAQCKAKGCCFDSTVSGVPWCFHPAAVENQPDEECSF</sequence>
<dbReference type="Ensembl" id="ENSAMET00000002211.2">
    <property type="protein sequence ID" value="ENSAMEP00000002121.2"/>
    <property type="gene ID" value="ENSAMEG00000002023.2"/>
</dbReference>
<dbReference type="GO" id="GO:0005615">
    <property type="term" value="C:extracellular space"/>
    <property type="evidence" value="ECO:0007669"/>
    <property type="project" value="TreeGrafter"/>
</dbReference>
<reference evidence="8" key="3">
    <citation type="submission" date="2025-09" db="UniProtKB">
        <authorList>
            <consortium name="Ensembl"/>
        </authorList>
    </citation>
    <scope>IDENTIFICATION</scope>
</reference>
<evidence type="ECO:0000256" key="1">
    <source>
        <dbReference type="ARBA" id="ARBA00004613"/>
    </source>
</evidence>
<evidence type="ECO:0000256" key="3">
    <source>
        <dbReference type="ARBA" id="ARBA00022729"/>
    </source>
</evidence>
<keyword evidence="9" id="KW-1185">Reference proteome</keyword>
<dbReference type="PRINTS" id="PR00680">
    <property type="entry name" value="PTREFOIL"/>
</dbReference>
<dbReference type="FunCoup" id="G1L5G0">
    <property type="interactions" value="1"/>
</dbReference>
<evidence type="ECO:0000313" key="8">
    <source>
        <dbReference type="Ensembl" id="ENSAMEP00000002121.2"/>
    </source>
</evidence>
<proteinExistence type="predicted"/>
<evidence type="ECO:0000259" key="7">
    <source>
        <dbReference type="PROSITE" id="PS51448"/>
    </source>
</evidence>
<reference evidence="8" key="2">
    <citation type="submission" date="2025-08" db="UniProtKB">
        <authorList>
            <consortium name="Ensembl"/>
        </authorList>
    </citation>
    <scope>IDENTIFICATION</scope>
</reference>
<dbReference type="Gene3D" id="4.10.110.10">
    <property type="entry name" value="Spasmolytic Protein, domain 1"/>
    <property type="match status" value="1"/>
</dbReference>
<dbReference type="AlphaFoldDB" id="G1L5G0"/>
<feature type="disulfide bond" evidence="5">
    <location>
        <begin position="47"/>
        <end position="64"/>
    </location>
</feature>
<keyword evidence="4 5" id="KW-1015">Disulfide bond</keyword>
<dbReference type="InterPro" id="IPR044913">
    <property type="entry name" value="P_trefoil_dom_sf"/>
</dbReference>
<evidence type="ECO:0000256" key="6">
    <source>
        <dbReference type="SAM" id="SignalP"/>
    </source>
</evidence>
<protein>
    <recommendedName>
        <fullName evidence="7">P-type domain-containing protein</fullName>
    </recommendedName>
</protein>
<feature type="domain" description="P-type" evidence="7">
    <location>
        <begin position="25"/>
        <end position="68"/>
    </location>
</feature>
<dbReference type="SMART" id="SM00018">
    <property type="entry name" value="PD"/>
    <property type="match status" value="1"/>
</dbReference>
<dbReference type="InterPro" id="IPR000519">
    <property type="entry name" value="P_trefoil_dom"/>
</dbReference>
<dbReference type="STRING" id="9646.ENSAMEP00000002121"/>
<evidence type="ECO:0000256" key="4">
    <source>
        <dbReference type="ARBA" id="ARBA00023157"/>
    </source>
</evidence>
<accession>G1L5G0</accession>
<organism evidence="8 9">
    <name type="scientific">Ailuropoda melanoleuca</name>
    <name type="common">Giant panda</name>
    <dbReference type="NCBI Taxonomy" id="9646"/>
    <lineage>
        <taxon>Eukaryota</taxon>
        <taxon>Metazoa</taxon>
        <taxon>Chordata</taxon>
        <taxon>Craniata</taxon>
        <taxon>Vertebrata</taxon>
        <taxon>Euteleostomi</taxon>
        <taxon>Mammalia</taxon>
        <taxon>Eutheria</taxon>
        <taxon>Laurasiatheria</taxon>
        <taxon>Carnivora</taxon>
        <taxon>Caniformia</taxon>
        <taxon>Ursidae</taxon>
        <taxon>Ailuropoda</taxon>
    </lineage>
</organism>
<dbReference type="PANTHER" id="PTHR13826:SF18">
    <property type="entry name" value="TREFOIL FACTOR 1"/>
    <property type="match status" value="1"/>
</dbReference>
<dbReference type="Pfam" id="PF00088">
    <property type="entry name" value="Trefoil"/>
    <property type="match status" value="1"/>
</dbReference>
<dbReference type="FunFam" id="4.10.110.10:FF:000001">
    <property type="entry name" value="Trefoil factor 3"/>
    <property type="match status" value="1"/>
</dbReference>
<dbReference type="eggNOG" id="ENOG502S00P">
    <property type="taxonomic scope" value="Eukaryota"/>
</dbReference>
<dbReference type="PANTHER" id="PTHR13826">
    <property type="entry name" value="INTESTINAL TREFOIL FACTOR-RELATED"/>
    <property type="match status" value="1"/>
</dbReference>
<dbReference type="PROSITE" id="PS51448">
    <property type="entry name" value="P_TREFOIL_2"/>
    <property type="match status" value="1"/>
</dbReference>
<comment type="subcellular location">
    <subcellularLocation>
        <location evidence="1">Secreted</location>
    </subcellularLocation>
</comment>
<dbReference type="CDD" id="cd00111">
    <property type="entry name" value="Trefoil"/>
    <property type="match status" value="1"/>
</dbReference>
<dbReference type="InParanoid" id="G1L5G0"/>
<evidence type="ECO:0000313" key="9">
    <source>
        <dbReference type="Proteomes" id="UP000008912"/>
    </source>
</evidence>
<keyword evidence="2" id="KW-0964">Secreted</keyword>
<dbReference type="Proteomes" id="UP000008912">
    <property type="component" value="Unassembled WGS sequence"/>
</dbReference>
<dbReference type="GO" id="GO:0030277">
    <property type="term" value="P:maintenance of gastrointestinal epithelium"/>
    <property type="evidence" value="ECO:0007669"/>
    <property type="project" value="TreeGrafter"/>
</dbReference>
<name>G1L5G0_AILME</name>
<dbReference type="HOGENOM" id="CLU_179440_1_0_1"/>
<feature type="signal peptide" evidence="6">
    <location>
        <begin position="1"/>
        <end position="24"/>
    </location>
</feature>
<evidence type="ECO:0000256" key="2">
    <source>
        <dbReference type="ARBA" id="ARBA00022525"/>
    </source>
</evidence>
<evidence type="ECO:0000256" key="5">
    <source>
        <dbReference type="PROSITE-ProRule" id="PRU00779"/>
    </source>
</evidence>
<dbReference type="SUPFAM" id="SSF57492">
    <property type="entry name" value="Trefoil"/>
    <property type="match status" value="1"/>
</dbReference>
<dbReference type="InterPro" id="IPR017994">
    <property type="entry name" value="P_trefoil_chordata"/>
</dbReference>
<feature type="disulfide bond" evidence="5">
    <location>
        <begin position="37"/>
        <end position="52"/>
    </location>
</feature>
<feature type="chain" id="PRO_5030170561" description="P-type domain-containing protein" evidence="6">
    <location>
        <begin position="25"/>
        <end position="80"/>
    </location>
</feature>